<dbReference type="InterPro" id="IPR016186">
    <property type="entry name" value="C-type_lectin-like/link_sf"/>
</dbReference>
<dbReference type="InterPro" id="IPR050801">
    <property type="entry name" value="Ca-Dep_Lectins_ImmuneDev"/>
</dbReference>
<name>A0A979FP29_HYAAZ</name>
<dbReference type="Proteomes" id="UP000694843">
    <property type="component" value="Unplaced"/>
</dbReference>
<keyword evidence="2" id="KW-1185">Reference proteome</keyword>
<accession>A0A979FP29</accession>
<proteinExistence type="predicted"/>
<organism evidence="2 3">
    <name type="scientific">Hyalella azteca</name>
    <name type="common">Amphipod</name>
    <dbReference type="NCBI Taxonomy" id="294128"/>
    <lineage>
        <taxon>Eukaryota</taxon>
        <taxon>Metazoa</taxon>
        <taxon>Ecdysozoa</taxon>
        <taxon>Arthropoda</taxon>
        <taxon>Crustacea</taxon>
        <taxon>Multicrustacea</taxon>
        <taxon>Malacostraca</taxon>
        <taxon>Eumalacostraca</taxon>
        <taxon>Peracarida</taxon>
        <taxon>Amphipoda</taxon>
        <taxon>Senticaudata</taxon>
        <taxon>Talitrida</taxon>
        <taxon>Talitroidea</taxon>
        <taxon>Hyalellidae</taxon>
        <taxon>Hyalella</taxon>
    </lineage>
</organism>
<dbReference type="SMART" id="SM00034">
    <property type="entry name" value="CLECT"/>
    <property type="match status" value="1"/>
</dbReference>
<dbReference type="AlphaFoldDB" id="A0A979FP29"/>
<dbReference type="InterPro" id="IPR001304">
    <property type="entry name" value="C-type_lectin-like"/>
</dbReference>
<dbReference type="RefSeq" id="XP_047738232.1">
    <property type="nucleotide sequence ID" value="XM_047882276.1"/>
</dbReference>
<evidence type="ECO:0000313" key="2">
    <source>
        <dbReference type="Proteomes" id="UP000694843"/>
    </source>
</evidence>
<feature type="domain" description="C-type lectin" evidence="1">
    <location>
        <begin position="69"/>
        <end position="194"/>
    </location>
</feature>
<evidence type="ECO:0000313" key="3">
    <source>
        <dbReference type="RefSeq" id="XP_047738232.1"/>
    </source>
</evidence>
<reference evidence="3" key="1">
    <citation type="submission" date="2025-08" db="UniProtKB">
        <authorList>
            <consortium name="RefSeq"/>
        </authorList>
    </citation>
    <scope>IDENTIFICATION</scope>
    <source>
        <tissue evidence="3">Whole organism</tissue>
    </source>
</reference>
<dbReference type="InterPro" id="IPR016187">
    <property type="entry name" value="CTDL_fold"/>
</dbReference>
<dbReference type="SUPFAM" id="SSF56436">
    <property type="entry name" value="C-type lectin-like"/>
    <property type="match status" value="1"/>
</dbReference>
<dbReference type="OMA" id="CSKAPIN"/>
<dbReference type="PANTHER" id="PTHR22801:SF63">
    <property type="entry name" value="C-TYPE LECTIN DOMAIN-CONTAINING PROTEIN"/>
    <property type="match status" value="1"/>
</dbReference>
<dbReference type="GeneID" id="108667603"/>
<evidence type="ECO:0000259" key="1">
    <source>
        <dbReference type="PROSITE" id="PS50041"/>
    </source>
</evidence>
<gene>
    <name evidence="3" type="primary">LOC108667603</name>
</gene>
<dbReference type="KEGG" id="hazt:108667603"/>
<dbReference type="PROSITE" id="PS50041">
    <property type="entry name" value="C_TYPE_LECTIN_2"/>
    <property type="match status" value="1"/>
</dbReference>
<sequence>MGAPYWAYHSSNGSLVEPCCKPELENCAYIQPSGGWAVHDDLCDVAKETYPLCSKAPINGLCDNPYVLVGMQCVHIIPSAYHWLDARSQCALTGGDLINLKDCDKYHRVYLYLDQQGHNPLGYWIGVSDEVLEGQWRWIDGSPLSLELPYWGTYGGGLLEPDNPGVENCLELSSAFMYRFSSTACSNVRRVICEADPV</sequence>
<dbReference type="PANTHER" id="PTHR22801">
    <property type="entry name" value="LITHOSTATHINE"/>
    <property type="match status" value="1"/>
</dbReference>
<dbReference type="OrthoDB" id="6154520at2759"/>
<dbReference type="Gene3D" id="3.10.100.10">
    <property type="entry name" value="Mannose-Binding Protein A, subunit A"/>
    <property type="match status" value="1"/>
</dbReference>
<dbReference type="CDD" id="cd00037">
    <property type="entry name" value="CLECT"/>
    <property type="match status" value="1"/>
</dbReference>
<dbReference type="Pfam" id="PF00059">
    <property type="entry name" value="Lectin_C"/>
    <property type="match status" value="1"/>
</dbReference>
<protein>
    <submittedName>
        <fullName evidence="3">Perlucin-like protein</fullName>
    </submittedName>
</protein>